<dbReference type="AlphaFoldDB" id="A0A6C0ERH4"/>
<accession>A0A6C0ERH4</accession>
<evidence type="ECO:0000313" key="1">
    <source>
        <dbReference type="EMBL" id="QHT31322.1"/>
    </source>
</evidence>
<sequence>MKPIINKDTNNSLHNIDNYKKELTSSIFEIIDKYFKLINEYFKFIIENIKFKNTSYSKFIVIRGLSTITNVFSYLLYYTKNIELTIYHCQKSFYFYIEFVEQITEDEKMFLQLTSRDATTYVYKKTIFDINSEYKKIFAICSEESLNKFNMINIYINIYRTVINKILQLDNLKYNKSNIDYFEQIHHKLHNLNLNKLQLSNIENFIEQIYDKIDDSKFFFETILIFIKKINKNLDLIQKCKTKMLYHSQECLNETPEKLISWLIS</sequence>
<organism evidence="1">
    <name type="scientific">viral metagenome</name>
    <dbReference type="NCBI Taxonomy" id="1070528"/>
    <lineage>
        <taxon>unclassified sequences</taxon>
        <taxon>metagenomes</taxon>
        <taxon>organismal metagenomes</taxon>
    </lineage>
</organism>
<protein>
    <submittedName>
        <fullName evidence="1">Uncharacterized protein</fullName>
    </submittedName>
</protein>
<dbReference type="EMBL" id="MN738917">
    <property type="protein sequence ID" value="QHT31322.1"/>
    <property type="molecule type" value="Genomic_DNA"/>
</dbReference>
<proteinExistence type="predicted"/>
<name>A0A6C0ERH4_9ZZZZ</name>
<reference evidence="1" key="1">
    <citation type="journal article" date="2020" name="Nature">
        <title>Giant virus diversity and host interactions through global metagenomics.</title>
        <authorList>
            <person name="Schulz F."/>
            <person name="Roux S."/>
            <person name="Paez-Espino D."/>
            <person name="Jungbluth S."/>
            <person name="Walsh D.A."/>
            <person name="Denef V.J."/>
            <person name="McMahon K.D."/>
            <person name="Konstantinidis K.T."/>
            <person name="Eloe-Fadrosh E.A."/>
            <person name="Kyrpides N.C."/>
            <person name="Woyke T."/>
        </authorList>
    </citation>
    <scope>NUCLEOTIDE SEQUENCE</scope>
    <source>
        <strain evidence="1">GVMAG-M-3300009155-2</strain>
    </source>
</reference>